<dbReference type="NCBIfam" id="TIGR00595">
    <property type="entry name" value="priA"/>
    <property type="match status" value="1"/>
</dbReference>
<dbReference type="GO" id="GO:0004386">
    <property type="term" value="F:helicase activity"/>
    <property type="evidence" value="ECO:0007669"/>
    <property type="project" value="UniProtKB-KW"/>
</dbReference>
<keyword evidence="7 11" id="KW-0862">Zinc</keyword>
<dbReference type="PROSITE" id="PS51194">
    <property type="entry name" value="HELICASE_CTER"/>
    <property type="match status" value="1"/>
</dbReference>
<feature type="binding site" evidence="11">
    <location>
        <position position="543"/>
    </location>
    <ligand>
        <name>Zn(2+)</name>
        <dbReference type="ChEBI" id="CHEBI:29105"/>
        <label>2</label>
    </ligand>
</feature>
<evidence type="ECO:0000256" key="1">
    <source>
        <dbReference type="ARBA" id="ARBA00022515"/>
    </source>
</evidence>
<name>A0ABY1BZ23_MYXFU</name>
<dbReference type="CDD" id="cd18804">
    <property type="entry name" value="SF2_C_priA"/>
    <property type="match status" value="1"/>
</dbReference>
<dbReference type="EC" id="5.6.2.4" evidence="11"/>
<evidence type="ECO:0000256" key="7">
    <source>
        <dbReference type="ARBA" id="ARBA00022833"/>
    </source>
</evidence>
<keyword evidence="2 11" id="KW-0235">DNA replication</keyword>
<dbReference type="InterPro" id="IPR042115">
    <property type="entry name" value="PriA_3primeBD_sf"/>
</dbReference>
<evidence type="ECO:0000256" key="9">
    <source>
        <dbReference type="ARBA" id="ARBA00023125"/>
    </source>
</evidence>
<dbReference type="InterPro" id="IPR005259">
    <property type="entry name" value="PriA"/>
</dbReference>
<dbReference type="Proteomes" id="UP000183760">
    <property type="component" value="Unassembled WGS sequence"/>
</dbReference>
<reference evidence="15 16" key="1">
    <citation type="submission" date="2016-10" db="EMBL/GenBank/DDBJ databases">
        <authorList>
            <person name="Varghese N."/>
            <person name="Submissions S."/>
        </authorList>
    </citation>
    <scope>NUCLEOTIDE SEQUENCE [LARGE SCALE GENOMIC DNA]</scope>
    <source>
        <strain evidence="15 16">DSM 16525</strain>
    </source>
</reference>
<keyword evidence="16" id="KW-1185">Reference proteome</keyword>
<feature type="region of interest" description="Disordered" evidence="12">
    <location>
        <begin position="1"/>
        <end position="34"/>
    </location>
</feature>
<dbReference type="Pfam" id="PF18319">
    <property type="entry name" value="Zn_ribbon_PriA"/>
    <property type="match status" value="1"/>
</dbReference>
<feature type="binding site" evidence="11">
    <location>
        <position position="516"/>
    </location>
    <ligand>
        <name>Zn(2+)</name>
        <dbReference type="ChEBI" id="CHEBI:29105"/>
        <label>1</label>
    </ligand>
</feature>
<comment type="similarity">
    <text evidence="11">Belongs to the helicase family. PriA subfamily.</text>
</comment>
<evidence type="ECO:0000256" key="11">
    <source>
        <dbReference type="HAMAP-Rule" id="MF_00983"/>
    </source>
</evidence>
<feature type="domain" description="Helicase ATP-binding" evidence="13">
    <location>
        <begin position="280"/>
        <end position="446"/>
    </location>
</feature>
<protein>
    <recommendedName>
        <fullName evidence="11">Replication restart protein PriA</fullName>
    </recommendedName>
    <alternativeName>
        <fullName evidence="11">ATP-dependent DNA helicase PriA</fullName>
        <ecNumber evidence="11">5.6.2.4</ecNumber>
    </alternativeName>
    <alternativeName>
        <fullName evidence="11">DNA 3'-5' helicase PriA</fullName>
    </alternativeName>
</protein>
<proteinExistence type="inferred from homology"/>
<dbReference type="Gene3D" id="3.40.50.300">
    <property type="entry name" value="P-loop containing nucleotide triphosphate hydrolases"/>
    <property type="match status" value="2"/>
</dbReference>
<keyword evidence="10 11" id="KW-0413">Isomerase</keyword>
<evidence type="ECO:0000256" key="5">
    <source>
        <dbReference type="ARBA" id="ARBA00022801"/>
    </source>
</evidence>
<dbReference type="Gene3D" id="3.40.1440.60">
    <property type="entry name" value="PriA, 3(prime) DNA-binding domain"/>
    <property type="match status" value="1"/>
</dbReference>
<evidence type="ECO:0000256" key="12">
    <source>
        <dbReference type="SAM" id="MobiDB-lite"/>
    </source>
</evidence>
<evidence type="ECO:0000259" key="13">
    <source>
        <dbReference type="PROSITE" id="PS51192"/>
    </source>
</evidence>
<feature type="binding site" evidence="11">
    <location>
        <position position="513"/>
    </location>
    <ligand>
        <name>Zn(2+)</name>
        <dbReference type="ChEBI" id="CHEBI:29105"/>
        <label>1</label>
    </ligand>
</feature>
<feature type="domain" description="Helicase C-terminal" evidence="14">
    <location>
        <begin position="548"/>
        <end position="701"/>
    </location>
</feature>
<feature type="binding site" evidence="11">
    <location>
        <position position="540"/>
    </location>
    <ligand>
        <name>Zn(2+)</name>
        <dbReference type="ChEBI" id="CHEBI:29105"/>
        <label>2</label>
    </ligand>
</feature>
<dbReference type="InterPro" id="IPR041222">
    <property type="entry name" value="PriA_3primeBD"/>
</dbReference>
<dbReference type="InterPro" id="IPR041236">
    <property type="entry name" value="PriA_C"/>
</dbReference>
<dbReference type="EMBL" id="FOIB01000001">
    <property type="protein sequence ID" value="SET20242.1"/>
    <property type="molecule type" value="Genomic_DNA"/>
</dbReference>
<comment type="function">
    <text evidence="11">Initiates the restart of stalled replication forks, which reloads the replicative helicase on sites other than the origin of replication. Recognizes and binds to abandoned replication forks and remodels them to uncover a helicase loading site. Promotes assembly of the primosome at these replication forks.</text>
</comment>
<keyword evidence="6 11" id="KW-0347">Helicase</keyword>
<gene>
    <name evidence="11" type="primary">priA</name>
    <name evidence="15" type="ORF">SAMN05443572_1011426</name>
</gene>
<evidence type="ECO:0000259" key="14">
    <source>
        <dbReference type="PROSITE" id="PS51194"/>
    </source>
</evidence>
<dbReference type="SMART" id="SM00490">
    <property type="entry name" value="HELICc"/>
    <property type="match status" value="1"/>
</dbReference>
<dbReference type="InterPro" id="IPR001650">
    <property type="entry name" value="Helicase_C-like"/>
</dbReference>
<comment type="cofactor">
    <cofactor evidence="11">
        <name>Zn(2+)</name>
        <dbReference type="ChEBI" id="CHEBI:29105"/>
    </cofactor>
    <text evidence="11">Binds 2 zinc ions per subunit.</text>
</comment>
<dbReference type="InterPro" id="IPR027417">
    <property type="entry name" value="P-loop_NTPase"/>
</dbReference>
<dbReference type="Pfam" id="PF18074">
    <property type="entry name" value="PriA_C"/>
    <property type="match status" value="1"/>
</dbReference>
<keyword evidence="8 11" id="KW-0067">ATP-binding</keyword>
<dbReference type="Pfam" id="PF17764">
    <property type="entry name" value="PriA_3primeBD"/>
    <property type="match status" value="1"/>
</dbReference>
<dbReference type="InterPro" id="IPR014001">
    <property type="entry name" value="Helicase_ATP-bd"/>
</dbReference>
<comment type="caution">
    <text evidence="15">The sequence shown here is derived from an EMBL/GenBank/DDBJ whole genome shotgun (WGS) entry which is preliminary data.</text>
</comment>
<comment type="catalytic activity">
    <reaction evidence="11">
        <text>ATP + H2O = ADP + phosphate + H(+)</text>
        <dbReference type="Rhea" id="RHEA:13065"/>
        <dbReference type="ChEBI" id="CHEBI:15377"/>
        <dbReference type="ChEBI" id="CHEBI:15378"/>
        <dbReference type="ChEBI" id="CHEBI:30616"/>
        <dbReference type="ChEBI" id="CHEBI:43474"/>
        <dbReference type="ChEBI" id="CHEBI:456216"/>
        <dbReference type="EC" id="5.6.2.4"/>
    </reaction>
</comment>
<keyword evidence="5 11" id="KW-0378">Hydrolase</keyword>
<organism evidence="15 16">
    <name type="scientific">Myxococcus fulvus</name>
    <dbReference type="NCBI Taxonomy" id="33"/>
    <lineage>
        <taxon>Bacteria</taxon>
        <taxon>Pseudomonadati</taxon>
        <taxon>Myxococcota</taxon>
        <taxon>Myxococcia</taxon>
        <taxon>Myxococcales</taxon>
        <taxon>Cystobacterineae</taxon>
        <taxon>Myxococcaceae</taxon>
        <taxon>Myxococcus</taxon>
    </lineage>
</organism>
<dbReference type="Pfam" id="PF00271">
    <property type="entry name" value="Helicase_C"/>
    <property type="match status" value="1"/>
</dbReference>
<keyword evidence="3 11" id="KW-0479">Metal-binding</keyword>
<evidence type="ECO:0000256" key="8">
    <source>
        <dbReference type="ARBA" id="ARBA00022840"/>
    </source>
</evidence>
<feature type="binding site" evidence="11">
    <location>
        <position position="553"/>
    </location>
    <ligand>
        <name>Zn(2+)</name>
        <dbReference type="ChEBI" id="CHEBI:29105"/>
        <label>1</label>
    </ligand>
</feature>
<comment type="subunit">
    <text evidence="11">Component of the replication restart primosome.</text>
</comment>
<feature type="binding site" evidence="11">
    <location>
        <position position="522"/>
    </location>
    <ligand>
        <name>Zn(2+)</name>
        <dbReference type="ChEBI" id="CHEBI:29105"/>
        <label>2</label>
    </ligand>
</feature>
<dbReference type="Pfam" id="PF00270">
    <property type="entry name" value="DEAD"/>
    <property type="match status" value="1"/>
</dbReference>
<dbReference type="CDD" id="cd17929">
    <property type="entry name" value="DEXHc_priA"/>
    <property type="match status" value="1"/>
</dbReference>
<evidence type="ECO:0000256" key="3">
    <source>
        <dbReference type="ARBA" id="ARBA00022723"/>
    </source>
</evidence>
<evidence type="ECO:0000256" key="4">
    <source>
        <dbReference type="ARBA" id="ARBA00022741"/>
    </source>
</evidence>
<evidence type="ECO:0000313" key="16">
    <source>
        <dbReference type="Proteomes" id="UP000183760"/>
    </source>
</evidence>
<dbReference type="PROSITE" id="PS51192">
    <property type="entry name" value="HELICASE_ATP_BIND_1"/>
    <property type="match status" value="1"/>
</dbReference>
<keyword evidence="4 11" id="KW-0547">Nucleotide-binding</keyword>
<feature type="binding site" evidence="11">
    <location>
        <position position="556"/>
    </location>
    <ligand>
        <name>Zn(2+)</name>
        <dbReference type="ChEBI" id="CHEBI:29105"/>
        <label>1</label>
    </ligand>
</feature>
<dbReference type="PANTHER" id="PTHR30580:SF0">
    <property type="entry name" value="PRIMOSOMAL PROTEIN N"/>
    <property type="match status" value="1"/>
</dbReference>
<evidence type="ECO:0000313" key="15">
    <source>
        <dbReference type="EMBL" id="SET20242.1"/>
    </source>
</evidence>
<dbReference type="InterPro" id="IPR040498">
    <property type="entry name" value="PriA_CRR"/>
</dbReference>
<dbReference type="SUPFAM" id="SSF52540">
    <property type="entry name" value="P-loop containing nucleoside triphosphate hydrolases"/>
    <property type="match status" value="2"/>
</dbReference>
<keyword evidence="1 11" id="KW-0639">Primosome</keyword>
<keyword evidence="9 11" id="KW-0238">DNA-binding</keyword>
<comment type="catalytic activity">
    <reaction evidence="11">
        <text>Couples ATP hydrolysis with the unwinding of duplex DNA by translocating in the 3'-5' direction.</text>
        <dbReference type="EC" id="5.6.2.4"/>
    </reaction>
</comment>
<evidence type="ECO:0000256" key="2">
    <source>
        <dbReference type="ARBA" id="ARBA00022705"/>
    </source>
</evidence>
<feature type="binding site" evidence="11">
    <location>
        <position position="525"/>
    </location>
    <ligand>
        <name>Zn(2+)</name>
        <dbReference type="ChEBI" id="CHEBI:29105"/>
        <label>2</label>
    </ligand>
</feature>
<dbReference type="HAMAP" id="MF_00983">
    <property type="entry name" value="PriA"/>
    <property type="match status" value="1"/>
</dbReference>
<evidence type="ECO:0000256" key="6">
    <source>
        <dbReference type="ARBA" id="ARBA00022806"/>
    </source>
</evidence>
<dbReference type="InterPro" id="IPR011545">
    <property type="entry name" value="DEAD/DEAH_box_helicase_dom"/>
</dbReference>
<accession>A0ABY1BZ23</accession>
<dbReference type="PANTHER" id="PTHR30580">
    <property type="entry name" value="PRIMOSOMAL PROTEIN N"/>
    <property type="match status" value="1"/>
</dbReference>
<dbReference type="SMART" id="SM00487">
    <property type="entry name" value="DEXDc"/>
    <property type="match status" value="1"/>
</dbReference>
<evidence type="ECO:0000256" key="10">
    <source>
        <dbReference type="ARBA" id="ARBA00023235"/>
    </source>
</evidence>
<sequence length="808" mass="87594">MGQGRWVEGSAMEQRPLWDEPTADDAEEASTRGSIPLRTLGARRRRELSQPEQAATVAFAVSEHPPVLASVAVARPVRGEFTYSVPEALLGNLAPGQRVLVPFGRGTALGFYLGPSTVTLGEKVRLKPIQRVLEDSPSLPKDLIALLRFAAEHYRYPLGEVIRGALPPGLSKPVDGKEAQPDVQQFAVALVNEVPAALARAHAQSAALAYLLAVGGSAPLEEVSHAIPGARAHLKSLATKGLVRIEEKKLEAGVKEGLIQGRPDRLTPEQAAAGEQLRGALDAGAFQPFLLHGVTGSGKTEVYLRAAEHALSLGKSSLILVPEIALTPQLVGRFRSRFGAEVAVLHSALKDRERLFHWQALRRGEVKIAVGVRSAVFAPVENLGLIVVDEEHDPSFKQDDSLRYQARDLAVVRGKQASAVVVLGSATPALETLENVKRGRYRLLELKRRVDDRPMPTIELVDLRQERPREGIVTEEAPILSPPLLQAMEETLAKGQQVILFLNRRGHSTVLLCEVCGLSLKCTSCDVCLTHHRSQNRVVCHYCGLTMPVPERCLECTGPILKLGIGTERVEAEVVERIPNARVARLDRDSATSAERLTELLASFARRELDVLVGTQMVAKGHDFPGVTLVCVVMADTSLAIPDFRAAERTFHLLTQVAGRAGRGKDPGRVLVQTYNPDAEPVKRVLAHDFDGFAQQELEWRKALAYPPFARMASIRLEGEHPEQVASVARHLGNLVSRNMPPASAGVRLLGPAVAPIAKIRGKTRWQLLLKGPTHVALAPLLARVETALADVPSAVKVVLDVDPGAML</sequence>